<dbReference type="OrthoDB" id="7875571at2"/>
<protein>
    <submittedName>
        <fullName evidence="1">Uncharacterized protein</fullName>
    </submittedName>
</protein>
<keyword evidence="2" id="KW-1185">Reference proteome</keyword>
<dbReference type="RefSeq" id="WP_052831334.1">
    <property type="nucleotide sequence ID" value="NZ_BJYZ01000018.1"/>
</dbReference>
<dbReference type="NCBIfam" id="TIGR04098">
    <property type="entry name" value="LnmK_bifunc"/>
    <property type="match status" value="1"/>
</dbReference>
<dbReference type="AlphaFoldDB" id="A0A512DTC1"/>
<dbReference type="Proteomes" id="UP000321523">
    <property type="component" value="Unassembled WGS sequence"/>
</dbReference>
<reference evidence="1 2" key="1">
    <citation type="submission" date="2019-07" db="EMBL/GenBank/DDBJ databases">
        <title>Whole genome shotgun sequence of Skermanella aerolata NBRC 106429.</title>
        <authorList>
            <person name="Hosoyama A."/>
            <person name="Uohara A."/>
            <person name="Ohji S."/>
            <person name="Ichikawa N."/>
        </authorList>
    </citation>
    <scope>NUCLEOTIDE SEQUENCE [LARGE SCALE GENOMIC DNA]</scope>
    <source>
        <strain evidence="1 2">NBRC 106429</strain>
    </source>
</reference>
<evidence type="ECO:0000313" key="1">
    <source>
        <dbReference type="EMBL" id="GEO39717.1"/>
    </source>
</evidence>
<organism evidence="1 2">
    <name type="scientific">Skermanella aerolata</name>
    <dbReference type="NCBI Taxonomy" id="393310"/>
    <lineage>
        <taxon>Bacteria</taxon>
        <taxon>Pseudomonadati</taxon>
        <taxon>Pseudomonadota</taxon>
        <taxon>Alphaproteobacteria</taxon>
        <taxon>Rhodospirillales</taxon>
        <taxon>Azospirillaceae</taxon>
        <taxon>Skermanella</taxon>
    </lineage>
</organism>
<evidence type="ECO:0000313" key="2">
    <source>
        <dbReference type="Proteomes" id="UP000321523"/>
    </source>
</evidence>
<dbReference type="InterPro" id="IPR024091">
    <property type="entry name" value="LnmK-like_bifun_acyl/decarbox"/>
</dbReference>
<gene>
    <name evidence="1" type="ORF">SAE02_38650</name>
</gene>
<name>A0A512DTC1_9PROT</name>
<proteinExistence type="predicted"/>
<dbReference type="NCBIfam" id="TIGR04099">
    <property type="entry name" value="biosn_Pnap_2097"/>
    <property type="match status" value="1"/>
</dbReference>
<comment type="caution">
    <text evidence="1">The sequence shown here is derived from an EMBL/GenBank/DDBJ whole genome shotgun (WGS) entry which is preliminary data.</text>
</comment>
<dbReference type="Gene3D" id="3.10.129.10">
    <property type="entry name" value="Hotdog Thioesterase"/>
    <property type="match status" value="1"/>
</dbReference>
<dbReference type="EMBL" id="BJYZ01000018">
    <property type="protein sequence ID" value="GEO39717.1"/>
    <property type="molecule type" value="Genomic_DNA"/>
</dbReference>
<accession>A0A512DTC1</accession>
<sequence length="294" mass="31646">MNKIVRLEDIFGCSAAKPKLSAPKLPDRIALGMPHLSANGLSEGWLLKELGHRHWFLLAEAAGMAVPDFRTASGEPVYAAFRAVSLSGCDLASACENDVLTLSSSLEPLSRTQVSSRHRLTIAGRPIGTIELLSTFVKRDVGGGNHTVARIAVDGLSPKRTQAPANGIAARAAAFRSAPAAELARFTFDPCPSQDFNGAGFLYFTSFLALVDRAEWQFDRACALTATTASRDIFYRGNIDPGETVAVALLAHRTTTDGVAHHCRLLRVTDGAIIADVFSVRARTSDRHDRHPIQ</sequence>